<dbReference type="GO" id="GO:0003700">
    <property type="term" value="F:DNA-binding transcription factor activity"/>
    <property type="evidence" value="ECO:0007669"/>
    <property type="project" value="InterPro"/>
</dbReference>
<dbReference type="PANTHER" id="PTHR10015">
    <property type="entry name" value="HEAT SHOCK TRANSCRIPTION FACTOR"/>
    <property type="match status" value="1"/>
</dbReference>
<dbReference type="SUPFAM" id="SSF46785">
    <property type="entry name" value="Winged helix' DNA-binding domain"/>
    <property type="match status" value="1"/>
</dbReference>
<feature type="region of interest" description="Disordered" evidence="6">
    <location>
        <begin position="171"/>
        <end position="202"/>
    </location>
</feature>
<evidence type="ECO:0000256" key="3">
    <source>
        <dbReference type="ARBA" id="ARBA00023125"/>
    </source>
</evidence>
<feature type="region of interest" description="Disordered" evidence="6">
    <location>
        <begin position="1"/>
        <end position="72"/>
    </location>
</feature>
<dbReference type="InterPro" id="IPR000232">
    <property type="entry name" value="HSF_DNA-bd"/>
</dbReference>
<accession>A0A9W8IX25</accession>
<proteinExistence type="inferred from homology"/>
<dbReference type="SMART" id="SM00415">
    <property type="entry name" value="HSF"/>
    <property type="match status" value="1"/>
</dbReference>
<evidence type="ECO:0000313" key="8">
    <source>
        <dbReference type="EMBL" id="KAJ2924941.1"/>
    </source>
</evidence>
<dbReference type="InterPro" id="IPR036390">
    <property type="entry name" value="WH_DNA-bd_sf"/>
</dbReference>
<comment type="caution">
    <text evidence="8">The sequence shown here is derived from an EMBL/GenBank/DDBJ whole genome shotgun (WGS) entry which is preliminary data.</text>
</comment>
<feature type="compositionally biased region" description="Low complexity" evidence="6">
    <location>
        <begin position="1"/>
        <end position="19"/>
    </location>
</feature>
<evidence type="ECO:0000256" key="1">
    <source>
        <dbReference type="ARBA" id="ARBA00004123"/>
    </source>
</evidence>
<dbReference type="PANTHER" id="PTHR10015:SF427">
    <property type="entry name" value="HEAT SHOCK FACTOR PROTEIN"/>
    <property type="match status" value="1"/>
</dbReference>
<gene>
    <name evidence="8" type="ORF">H1R20_g12137</name>
</gene>
<comment type="similarity">
    <text evidence="2 5">Belongs to the HSF family.</text>
</comment>
<evidence type="ECO:0000256" key="4">
    <source>
        <dbReference type="ARBA" id="ARBA00023242"/>
    </source>
</evidence>
<evidence type="ECO:0000256" key="6">
    <source>
        <dbReference type="SAM" id="MobiDB-lite"/>
    </source>
</evidence>
<dbReference type="EMBL" id="JANBPK010001199">
    <property type="protein sequence ID" value="KAJ2924941.1"/>
    <property type="molecule type" value="Genomic_DNA"/>
</dbReference>
<protein>
    <recommendedName>
        <fullName evidence="7">HSF-type DNA-binding domain-containing protein</fullName>
    </recommendedName>
</protein>
<dbReference type="PRINTS" id="PR00056">
    <property type="entry name" value="HSFDOMAIN"/>
</dbReference>
<keyword evidence="4" id="KW-0539">Nucleus</keyword>
<reference evidence="8" key="1">
    <citation type="submission" date="2022-06" db="EMBL/GenBank/DDBJ databases">
        <title>Genome Sequence of Candolleomyces eurysporus.</title>
        <authorList>
            <person name="Buettner E."/>
        </authorList>
    </citation>
    <scope>NUCLEOTIDE SEQUENCE</scope>
    <source>
        <strain evidence="8">VTCC 930004</strain>
    </source>
</reference>
<keyword evidence="3" id="KW-0238">DNA-binding</keyword>
<dbReference type="OrthoDB" id="432483at2759"/>
<feature type="domain" description="HSF-type DNA-binding" evidence="7">
    <location>
        <begin position="70"/>
        <end position="175"/>
    </location>
</feature>
<name>A0A9W8IX25_9AGAR</name>
<comment type="subcellular location">
    <subcellularLocation>
        <location evidence="1">Nucleus</location>
    </subcellularLocation>
</comment>
<dbReference type="AlphaFoldDB" id="A0A9W8IX25"/>
<dbReference type="Proteomes" id="UP001140091">
    <property type="component" value="Unassembled WGS sequence"/>
</dbReference>
<evidence type="ECO:0000256" key="5">
    <source>
        <dbReference type="RuleBase" id="RU004020"/>
    </source>
</evidence>
<organism evidence="8 9">
    <name type="scientific">Candolleomyces eurysporus</name>
    <dbReference type="NCBI Taxonomy" id="2828524"/>
    <lineage>
        <taxon>Eukaryota</taxon>
        <taxon>Fungi</taxon>
        <taxon>Dikarya</taxon>
        <taxon>Basidiomycota</taxon>
        <taxon>Agaricomycotina</taxon>
        <taxon>Agaricomycetes</taxon>
        <taxon>Agaricomycetidae</taxon>
        <taxon>Agaricales</taxon>
        <taxon>Agaricineae</taxon>
        <taxon>Psathyrellaceae</taxon>
        <taxon>Candolleomyces</taxon>
    </lineage>
</organism>
<dbReference type="Pfam" id="PF00447">
    <property type="entry name" value="HSF_DNA-bind"/>
    <property type="match status" value="1"/>
</dbReference>
<evidence type="ECO:0000313" key="9">
    <source>
        <dbReference type="Proteomes" id="UP001140091"/>
    </source>
</evidence>
<dbReference type="GO" id="GO:0043565">
    <property type="term" value="F:sequence-specific DNA binding"/>
    <property type="evidence" value="ECO:0007669"/>
    <property type="project" value="InterPro"/>
</dbReference>
<dbReference type="Gene3D" id="1.10.10.10">
    <property type="entry name" value="Winged helix-like DNA-binding domain superfamily/Winged helix DNA-binding domain"/>
    <property type="match status" value="1"/>
</dbReference>
<evidence type="ECO:0000256" key="2">
    <source>
        <dbReference type="ARBA" id="ARBA00006403"/>
    </source>
</evidence>
<feature type="compositionally biased region" description="Low complexity" evidence="6">
    <location>
        <begin position="31"/>
        <end position="50"/>
    </location>
</feature>
<feature type="non-terminal residue" evidence="8">
    <location>
        <position position="287"/>
    </location>
</feature>
<dbReference type="GO" id="GO:0005634">
    <property type="term" value="C:nucleus"/>
    <property type="evidence" value="ECO:0007669"/>
    <property type="project" value="UniProtKB-SubCell"/>
</dbReference>
<dbReference type="InterPro" id="IPR036388">
    <property type="entry name" value="WH-like_DNA-bd_sf"/>
</dbReference>
<evidence type="ECO:0000259" key="7">
    <source>
        <dbReference type="SMART" id="SM00415"/>
    </source>
</evidence>
<sequence length="287" mass="32157">MADLYPPSYSQRPSQQYQQNMAYPPPQLVANQHSGSSSNSSDDSGDQQQPQQPPSPTKSNSEPPKTETKPQATFLTKLYALLERPENHHMIRWDPAGEHIIVERPEQLALHVLPSIYRQSRFASFSRQLNIYGFMRKVNLRNVDPAIDDPDASTWSHPTLNRHSPPEVVANFKRRVPPRLPKPRKRDTQEAPTIPPPRTSIGMGVPLSVPPGCESPVPQDGWSTRGSRTGFLCTGLLQSPEPGKRLEHQLPALGSPTSDRSLRFVSPFSCQHVYQLSPYPASYSLCR</sequence>
<feature type="compositionally biased region" description="Basic residues" evidence="6">
    <location>
        <begin position="172"/>
        <end position="185"/>
    </location>
</feature>
<keyword evidence="9" id="KW-1185">Reference proteome</keyword>